<dbReference type="GO" id="GO:0016787">
    <property type="term" value="F:hydrolase activity"/>
    <property type="evidence" value="ECO:0007669"/>
    <property type="project" value="UniProtKB-KW"/>
</dbReference>
<evidence type="ECO:0000259" key="6">
    <source>
        <dbReference type="PROSITE" id="PS51194"/>
    </source>
</evidence>
<dbReference type="PROSITE" id="PS51192">
    <property type="entry name" value="HELICASE_ATP_BIND_1"/>
    <property type="match status" value="1"/>
</dbReference>
<dbReference type="SMART" id="SM00487">
    <property type="entry name" value="DEXDc"/>
    <property type="match status" value="1"/>
</dbReference>
<gene>
    <name evidence="7" type="ORF">EH32_03380</name>
</gene>
<dbReference type="SMART" id="SM00490">
    <property type="entry name" value="HELICc"/>
    <property type="match status" value="1"/>
</dbReference>
<feature type="domain" description="Helicase C-terminal" evidence="6">
    <location>
        <begin position="589"/>
        <end position="791"/>
    </location>
</feature>
<protein>
    <submittedName>
        <fullName evidence="7">DEAD/DEAH box helicase</fullName>
    </submittedName>
</protein>
<dbReference type="InterPro" id="IPR014001">
    <property type="entry name" value="Helicase_ATP-bd"/>
</dbReference>
<dbReference type="PATRIC" id="fig|39960.10.peg.644"/>
<evidence type="ECO:0000256" key="2">
    <source>
        <dbReference type="ARBA" id="ARBA00022801"/>
    </source>
</evidence>
<dbReference type="InterPro" id="IPR027417">
    <property type="entry name" value="P-loop_NTPase"/>
</dbReference>
<keyword evidence="3 7" id="KW-0347">Helicase</keyword>
<dbReference type="InterPro" id="IPR011545">
    <property type="entry name" value="DEAD/DEAH_box_helicase_dom"/>
</dbReference>
<proteinExistence type="predicted"/>
<dbReference type="GO" id="GO:0004386">
    <property type="term" value="F:helicase activity"/>
    <property type="evidence" value="ECO:0007669"/>
    <property type="project" value="UniProtKB-KW"/>
</dbReference>
<dbReference type="KEGG" id="elq:Ga0102493_111564"/>
<dbReference type="Proteomes" id="UP000027866">
    <property type="component" value="Unassembled WGS sequence"/>
</dbReference>
<reference evidence="7 8" key="1">
    <citation type="submission" date="2014-04" db="EMBL/GenBank/DDBJ databases">
        <title>A comprehensive comparison of genomes of Erythrobacter spp. Strains.</title>
        <authorList>
            <person name="Zheng Q."/>
        </authorList>
    </citation>
    <scope>NUCLEOTIDE SEQUENCE [LARGE SCALE GENOMIC DNA]</scope>
    <source>
        <strain evidence="7 8">DSM 8509</strain>
    </source>
</reference>
<evidence type="ECO:0000259" key="5">
    <source>
        <dbReference type="PROSITE" id="PS51192"/>
    </source>
</evidence>
<dbReference type="Gene3D" id="3.40.50.300">
    <property type="entry name" value="P-loop containing nucleotide triphosphate hydrolases"/>
    <property type="match status" value="2"/>
</dbReference>
<dbReference type="AlphaFoldDB" id="A0A074MWR6"/>
<keyword evidence="4" id="KW-0067">ATP-binding</keyword>
<organism evidence="7 8">
    <name type="scientific">Erythrobacter litoralis</name>
    <dbReference type="NCBI Taxonomy" id="39960"/>
    <lineage>
        <taxon>Bacteria</taxon>
        <taxon>Pseudomonadati</taxon>
        <taxon>Pseudomonadota</taxon>
        <taxon>Alphaproteobacteria</taxon>
        <taxon>Sphingomonadales</taxon>
        <taxon>Erythrobacteraceae</taxon>
        <taxon>Erythrobacter/Porphyrobacter group</taxon>
        <taxon>Erythrobacter</taxon>
    </lineage>
</organism>
<dbReference type="EMBL" id="JMIX01000013">
    <property type="protein sequence ID" value="KEO90042.1"/>
    <property type="molecule type" value="Genomic_DNA"/>
</dbReference>
<dbReference type="Pfam" id="PF00270">
    <property type="entry name" value="DEAD"/>
    <property type="match status" value="1"/>
</dbReference>
<evidence type="ECO:0000256" key="4">
    <source>
        <dbReference type="ARBA" id="ARBA00022840"/>
    </source>
</evidence>
<dbReference type="PANTHER" id="PTHR47961">
    <property type="entry name" value="DNA POLYMERASE THETA, PUTATIVE (AFU_ORTHOLOGUE AFUA_1G05260)-RELATED"/>
    <property type="match status" value="1"/>
</dbReference>
<evidence type="ECO:0000313" key="8">
    <source>
        <dbReference type="Proteomes" id="UP000027866"/>
    </source>
</evidence>
<evidence type="ECO:0000256" key="3">
    <source>
        <dbReference type="ARBA" id="ARBA00022806"/>
    </source>
</evidence>
<dbReference type="InterPro" id="IPR050474">
    <property type="entry name" value="Hel308_SKI2-like"/>
</dbReference>
<feature type="domain" description="Helicase ATP-binding" evidence="5">
    <location>
        <begin position="311"/>
        <end position="482"/>
    </location>
</feature>
<accession>A0A074MWR6</accession>
<evidence type="ECO:0000256" key="1">
    <source>
        <dbReference type="ARBA" id="ARBA00022741"/>
    </source>
</evidence>
<dbReference type="PROSITE" id="PS51194">
    <property type="entry name" value="HELICASE_CTER"/>
    <property type="match status" value="1"/>
</dbReference>
<sequence length="1083" mass="117616">MFDAATASLLRSAPELPGLDPDELPAILTTHYAELASIRLRGAGAEEDQNEGVWSLERIADTYELVVSLQPEGPSRAAAAFVAGTAQQILARKQAAAIADEELPPSIDRDRLDPTLAAAVLFLASEQYADANEAAANIKTGRAGQSYEATILSEHIVDLAKGRLTQILERAARWRRPSAYFDLDDRALAALLEALSTGIEMLAAQMLRVPVPEQTGGRFDGPLHAFQRVLALASSDDGLAASAPEGLIVTFPGPYHLASLLLAVAGSIADASLLNVLAPSGSNAEVWEQWLRFRAEKFPYVWSNHREAIERGFHQTGVSSVVILPTGAGKTTVSSLKIAGVLARGKKVAFLAPTHALVDQLTEDLQEMFPSELFGSVVSSDFDLLMQEDAVFQDIEVMTPERCLAMLSFAPDAFKDVGLLVFDECHLLSPETGKIRRALDAMLCVLGFSHVAPDADLLFLSAMLKNGDELALWLQELTGRQAVSVDLLWKPSRQARGVIIYDAEQLDDACDRALKIQDTEDKKKKKEAKDLRAPASRELTATPYAIWGLQHNWLSQEESTVHCITTQLLESQVKLGGHLKYGPLQLTPNANQVAVELAAAAAARGLKTIVFVNTKRDAISVANDISGILPLQIDISPVEQERWDALKAELGDLSHSLLSGPASAVPHNSAMLRLERDIAERMFKRHNGAQVIVATPTLAQGLNLPAQLAILAGDKRADTEKGGRESLEAHEILNAAARAGRAGHLANGLVLLIPEPIISFVGDKPLDMKVVEKLQAVLPEDDHCVTVADPLEIVLDRVTQGQMTDPDVNYTINRMAVLRNADEASEATHLFDLRKSLGAFAAKQKEATKEFDAKVEALRQAITNEEIDGVDQNIAVLSSQSGLSAKLLIDLKARITADVGSLPTTVSDWLKWMIKWFQEDSSARSALLADITRSILTACGKSKAAELTNDDLDLLLEALIAWVDGKTLRDIELILGGAPDDEAFTKKTCPRARELSGTIVQRGISFAIGLIGHMIEDVDPFEQQETLDRQLVECLGTLVRKGFNDVEILFFATDNKGLLGRVQTHEAWKHRFDGMSDEMTGNI</sequence>
<keyword evidence="8" id="KW-1185">Reference proteome</keyword>
<keyword evidence="2" id="KW-0378">Hydrolase</keyword>
<comment type="caution">
    <text evidence="7">The sequence shown here is derived from an EMBL/GenBank/DDBJ whole genome shotgun (WGS) entry which is preliminary data.</text>
</comment>
<dbReference type="PANTHER" id="PTHR47961:SF6">
    <property type="entry name" value="DNA-DIRECTED DNA POLYMERASE"/>
    <property type="match status" value="1"/>
</dbReference>
<dbReference type="OrthoDB" id="9815222at2"/>
<dbReference type="InterPro" id="IPR001650">
    <property type="entry name" value="Helicase_C-like"/>
</dbReference>
<dbReference type="GO" id="GO:0003676">
    <property type="term" value="F:nucleic acid binding"/>
    <property type="evidence" value="ECO:0007669"/>
    <property type="project" value="InterPro"/>
</dbReference>
<name>A0A074MWR6_9SPHN</name>
<dbReference type="GO" id="GO:0005524">
    <property type="term" value="F:ATP binding"/>
    <property type="evidence" value="ECO:0007669"/>
    <property type="project" value="UniProtKB-KW"/>
</dbReference>
<dbReference type="SUPFAM" id="SSF52540">
    <property type="entry name" value="P-loop containing nucleoside triphosphate hydrolases"/>
    <property type="match status" value="1"/>
</dbReference>
<keyword evidence="1" id="KW-0547">Nucleotide-binding</keyword>
<dbReference type="RefSeq" id="WP_051698435.1">
    <property type="nucleotide sequence ID" value="NZ_CP017057.1"/>
</dbReference>
<evidence type="ECO:0000313" key="7">
    <source>
        <dbReference type="EMBL" id="KEO90042.1"/>
    </source>
</evidence>